<evidence type="ECO:0000256" key="1">
    <source>
        <dbReference type="SAM" id="MobiDB-lite"/>
    </source>
</evidence>
<feature type="compositionally biased region" description="Polar residues" evidence="1">
    <location>
        <begin position="202"/>
        <end position="214"/>
    </location>
</feature>
<evidence type="ECO:0000313" key="2">
    <source>
        <dbReference type="EMBL" id="GAU96073.1"/>
    </source>
</evidence>
<feature type="compositionally biased region" description="Low complexity" evidence="1">
    <location>
        <begin position="185"/>
        <end position="196"/>
    </location>
</feature>
<feature type="compositionally biased region" description="Basic and acidic residues" evidence="1">
    <location>
        <begin position="281"/>
        <end position="297"/>
    </location>
</feature>
<protein>
    <submittedName>
        <fullName evidence="2">Uncharacterized protein</fullName>
    </submittedName>
</protein>
<name>A0A1D1VB28_RAMVA</name>
<feature type="compositionally biased region" description="Polar residues" evidence="1">
    <location>
        <begin position="68"/>
        <end position="116"/>
    </location>
</feature>
<reference evidence="2 3" key="1">
    <citation type="journal article" date="2016" name="Nat. Commun.">
        <title>Extremotolerant tardigrade genome and improved radiotolerance of human cultured cells by tardigrade-unique protein.</title>
        <authorList>
            <person name="Hashimoto T."/>
            <person name="Horikawa D.D."/>
            <person name="Saito Y."/>
            <person name="Kuwahara H."/>
            <person name="Kozuka-Hata H."/>
            <person name="Shin-I T."/>
            <person name="Minakuchi Y."/>
            <person name="Ohishi K."/>
            <person name="Motoyama A."/>
            <person name="Aizu T."/>
            <person name="Enomoto A."/>
            <person name="Kondo K."/>
            <person name="Tanaka S."/>
            <person name="Hara Y."/>
            <person name="Koshikawa S."/>
            <person name="Sagara H."/>
            <person name="Miura T."/>
            <person name="Yokobori S."/>
            <person name="Miyagawa K."/>
            <person name="Suzuki Y."/>
            <person name="Kubo T."/>
            <person name="Oyama M."/>
            <person name="Kohara Y."/>
            <person name="Fujiyama A."/>
            <person name="Arakawa K."/>
            <person name="Katayama T."/>
            <person name="Toyoda A."/>
            <person name="Kunieda T."/>
        </authorList>
    </citation>
    <scope>NUCLEOTIDE SEQUENCE [LARGE SCALE GENOMIC DNA]</scope>
    <source>
        <strain evidence="2 3">YOKOZUNA-1</strain>
    </source>
</reference>
<feature type="region of interest" description="Disordered" evidence="1">
    <location>
        <begin position="166"/>
        <end position="352"/>
    </location>
</feature>
<feature type="compositionally biased region" description="Basic and acidic residues" evidence="1">
    <location>
        <begin position="166"/>
        <end position="182"/>
    </location>
</feature>
<comment type="caution">
    <text evidence="2">The sequence shown here is derived from an EMBL/GenBank/DDBJ whole genome shotgun (WGS) entry which is preliminary data.</text>
</comment>
<organism evidence="2 3">
    <name type="scientific">Ramazzottius varieornatus</name>
    <name type="common">Water bear</name>
    <name type="synonym">Tardigrade</name>
    <dbReference type="NCBI Taxonomy" id="947166"/>
    <lineage>
        <taxon>Eukaryota</taxon>
        <taxon>Metazoa</taxon>
        <taxon>Ecdysozoa</taxon>
        <taxon>Tardigrada</taxon>
        <taxon>Eutardigrada</taxon>
        <taxon>Parachela</taxon>
        <taxon>Hypsibioidea</taxon>
        <taxon>Ramazzottiidae</taxon>
        <taxon>Ramazzottius</taxon>
    </lineage>
</organism>
<dbReference type="EMBL" id="BDGG01000003">
    <property type="protein sequence ID" value="GAU96073.1"/>
    <property type="molecule type" value="Genomic_DNA"/>
</dbReference>
<feature type="compositionally biased region" description="Basic residues" evidence="1">
    <location>
        <begin position="339"/>
        <end position="352"/>
    </location>
</feature>
<gene>
    <name evidence="2" type="primary">RvY_07567-1</name>
    <name evidence="2" type="synonym">RvY_07567.1</name>
    <name evidence="2" type="ORF">RvY_07567</name>
</gene>
<feature type="compositionally biased region" description="Polar residues" evidence="1">
    <location>
        <begin position="251"/>
        <end position="268"/>
    </location>
</feature>
<keyword evidence="3" id="KW-1185">Reference proteome</keyword>
<dbReference type="AlphaFoldDB" id="A0A1D1VB28"/>
<dbReference type="OrthoDB" id="10680565at2759"/>
<dbReference type="Proteomes" id="UP000186922">
    <property type="component" value="Unassembled WGS sequence"/>
</dbReference>
<feature type="region of interest" description="Disordered" evidence="1">
    <location>
        <begin position="58"/>
        <end position="147"/>
    </location>
</feature>
<feature type="compositionally biased region" description="Basic and acidic residues" evidence="1">
    <location>
        <begin position="215"/>
        <end position="233"/>
    </location>
</feature>
<sequence>MMSGRIPVRIAASVRGASRKRASSGLTERNSEAAGSAQDHALLDVARSTLGFFSTREYASSDKGVGSSERSSPSKAQLQSKEQPTRSDTGQSPPQKDASSVNEQQRNQSTSSNQKEPSVFPTTAKPDPARMWQAIGANPDYDEASSDAGGYIKRVDVGLDQAKVDAARRVMNERDERLRTAQERASAGSAPSKSSPEMQAKPDSSSTATQSSQIDGKKQDQSSEKGTTRELKGGEFITPDQDNEVSKKRTVSNAQQTVVMEGLSSQVSPDGGGLGQLSEQLLDRDGARSSLEAEKSVSTRKVGTASKKDSKKKKEEDEDTSSSSSSSSESDSDSEGRKREKRLKKQQKLKKQ</sequence>
<accession>A0A1D1VB28</accession>
<proteinExistence type="predicted"/>
<evidence type="ECO:0000313" key="3">
    <source>
        <dbReference type="Proteomes" id="UP000186922"/>
    </source>
</evidence>
<feature type="compositionally biased region" description="Basic and acidic residues" evidence="1">
    <location>
        <begin position="306"/>
        <end position="315"/>
    </location>
</feature>
<feature type="region of interest" description="Disordered" evidence="1">
    <location>
        <begin position="1"/>
        <end position="42"/>
    </location>
</feature>